<dbReference type="EnsemblPlants" id="OBART12G14770.1">
    <property type="protein sequence ID" value="OBART12G14770.1"/>
    <property type="gene ID" value="OBART12G14770"/>
</dbReference>
<dbReference type="Pfam" id="PF07762">
    <property type="entry name" value="DUF1618"/>
    <property type="match status" value="1"/>
</dbReference>
<dbReference type="eggNOG" id="ENOG502R3GK">
    <property type="taxonomic scope" value="Eukaryota"/>
</dbReference>
<dbReference type="InterPro" id="IPR011676">
    <property type="entry name" value="DUF1618"/>
</dbReference>
<dbReference type="HOGENOM" id="CLU_008956_6_2_1"/>
<proteinExistence type="predicted"/>
<dbReference type="Proteomes" id="UP000026960">
    <property type="component" value="Chromosome 12"/>
</dbReference>
<evidence type="ECO:0000256" key="1">
    <source>
        <dbReference type="SAM" id="MobiDB-lite"/>
    </source>
</evidence>
<name>A0A0D3HVE0_9ORYZ</name>
<keyword evidence="4" id="KW-1185">Reference proteome</keyword>
<reference evidence="3" key="1">
    <citation type="journal article" date="2009" name="Rice">
        <title>De Novo Next Generation Sequencing of Plant Genomes.</title>
        <authorList>
            <person name="Rounsley S."/>
            <person name="Marri P.R."/>
            <person name="Yu Y."/>
            <person name="He R."/>
            <person name="Sisneros N."/>
            <person name="Goicoechea J.L."/>
            <person name="Lee S.J."/>
            <person name="Angelova A."/>
            <person name="Kudrna D."/>
            <person name="Luo M."/>
            <person name="Affourtit J."/>
            <person name="Desany B."/>
            <person name="Knight J."/>
            <person name="Niazi F."/>
            <person name="Egholm M."/>
            <person name="Wing R.A."/>
        </authorList>
    </citation>
    <scope>NUCLEOTIDE SEQUENCE [LARGE SCALE GENOMIC DNA]</scope>
    <source>
        <strain evidence="3">cv. IRGC 105608</strain>
    </source>
</reference>
<evidence type="ECO:0000313" key="4">
    <source>
        <dbReference type="Proteomes" id="UP000026960"/>
    </source>
</evidence>
<accession>A0A0D3HVE0</accession>
<organism evidence="3">
    <name type="scientific">Oryza barthii</name>
    <dbReference type="NCBI Taxonomy" id="65489"/>
    <lineage>
        <taxon>Eukaryota</taxon>
        <taxon>Viridiplantae</taxon>
        <taxon>Streptophyta</taxon>
        <taxon>Embryophyta</taxon>
        <taxon>Tracheophyta</taxon>
        <taxon>Spermatophyta</taxon>
        <taxon>Magnoliopsida</taxon>
        <taxon>Liliopsida</taxon>
        <taxon>Poales</taxon>
        <taxon>Poaceae</taxon>
        <taxon>BOP clade</taxon>
        <taxon>Oryzoideae</taxon>
        <taxon>Oryzeae</taxon>
        <taxon>Oryzinae</taxon>
        <taxon>Oryza</taxon>
    </lineage>
</organism>
<feature type="compositionally biased region" description="Low complexity" evidence="1">
    <location>
        <begin position="23"/>
        <end position="35"/>
    </location>
</feature>
<protein>
    <recommendedName>
        <fullName evidence="2">DUF1618 domain-containing protein</fullName>
    </recommendedName>
</protein>
<dbReference type="PaxDb" id="65489-OBART12G14770.1"/>
<feature type="domain" description="DUF1618" evidence="2">
    <location>
        <begin position="243"/>
        <end position="414"/>
    </location>
</feature>
<evidence type="ECO:0000259" key="2">
    <source>
        <dbReference type="Pfam" id="PF07762"/>
    </source>
</evidence>
<dbReference type="PANTHER" id="PTHR33074:SF62">
    <property type="entry name" value="EXPRESSED PROTEIN"/>
    <property type="match status" value="1"/>
</dbReference>
<dbReference type="Gramene" id="OBART12G14770.1">
    <property type="protein sequence ID" value="OBART12G14770.1"/>
    <property type="gene ID" value="OBART12G14770"/>
</dbReference>
<dbReference type="PANTHER" id="PTHR33074">
    <property type="entry name" value="EXPRESSED PROTEIN-RELATED"/>
    <property type="match status" value="1"/>
</dbReference>
<dbReference type="AlphaFoldDB" id="A0A0D3HVE0"/>
<sequence length="485" mass="53235">MATPTTLVAASSHRRRRRRGSTPVPAQAHAQAPAPEGVPGWILLNSGAHIGSRSNATTAVGEARDKLTIEVSLWPAQPPHPSDVFVCCPGVRHPRESEILFTAQDLLLMRVPVAAGAAPSLISFTECDYLIYRAAAGDRRPSLTLLPNPKPNYFHDGDVGILPRGGGEYTVAALVARPREREYMLHRFDSDDAGGRWTTKTVWMDDPRRPPPVEIPINARRLNHHITTTTITLGGELAGAMGWVDLWTGILIYDLLHDDKDQDRPTLRHMPLPLPMHAITGNHGMGDKLALGCPRSLRGIASVTRRGKACLKLAGVHVTGERLPYNDAETQLPAFAVDDWTVTTWSNDKMKGYFEDWQEDFTIRGSEVRISNAMRSDLLRSGLLYRKPSRGDGDEATVEELALHNLWVSHPTPSLDGEEDVIYLLAKPKCFHPKAWVLALDTRSSTLLGVVEFGTEIAPSAGVTCRPSTISKYMSLVTSPVTGRT</sequence>
<feature type="region of interest" description="Disordered" evidence="1">
    <location>
        <begin position="1"/>
        <end position="37"/>
    </location>
</feature>
<evidence type="ECO:0000313" key="3">
    <source>
        <dbReference type="EnsemblPlants" id="OBART12G14770.1"/>
    </source>
</evidence>
<reference evidence="3" key="2">
    <citation type="submission" date="2015-03" db="UniProtKB">
        <authorList>
            <consortium name="EnsemblPlants"/>
        </authorList>
    </citation>
    <scope>IDENTIFICATION</scope>
</reference>